<reference evidence="4" key="1">
    <citation type="submission" date="2016-10" db="EMBL/GenBank/DDBJ databases">
        <authorList>
            <person name="Varghese N."/>
            <person name="Submissions S."/>
        </authorList>
    </citation>
    <scope>NUCLEOTIDE SEQUENCE [LARGE SCALE GENOMIC DNA]</scope>
    <source>
        <strain evidence="4">DSM 22965</strain>
    </source>
</reference>
<evidence type="ECO:0000259" key="1">
    <source>
        <dbReference type="Pfam" id="PF18367"/>
    </source>
</evidence>
<dbReference type="Proteomes" id="UP000199649">
    <property type="component" value="Chromosome I"/>
</dbReference>
<dbReference type="GO" id="GO:0003677">
    <property type="term" value="F:DNA binding"/>
    <property type="evidence" value="ECO:0007669"/>
    <property type="project" value="InterPro"/>
</dbReference>
<dbReference type="InterPro" id="IPR041098">
    <property type="entry name" value="Rv2175c_C"/>
</dbReference>
<evidence type="ECO:0000259" key="2">
    <source>
        <dbReference type="Pfam" id="PF21531"/>
    </source>
</evidence>
<dbReference type="InterPro" id="IPR048576">
    <property type="entry name" value="Rv2175c_wHTH"/>
</dbReference>
<protein>
    <submittedName>
        <fullName evidence="3">Uncharacterized protein</fullName>
    </submittedName>
</protein>
<name>A0A1H1SWM0_9MICO</name>
<keyword evidence="4" id="KW-1185">Reference proteome</keyword>
<dbReference type="EMBL" id="LT629734">
    <property type="protein sequence ID" value="SDS52331.1"/>
    <property type="molecule type" value="Genomic_DNA"/>
</dbReference>
<feature type="domain" description="Rv2175c C-terminal" evidence="1">
    <location>
        <begin position="52"/>
        <end position="104"/>
    </location>
</feature>
<gene>
    <name evidence="3" type="ORF">SAMN04489719_2514</name>
</gene>
<dbReference type="STRING" id="684552.SAMN04489719_2514"/>
<organism evidence="3 4">
    <name type="scientific">Agrococcus carbonis</name>
    <dbReference type="NCBI Taxonomy" id="684552"/>
    <lineage>
        <taxon>Bacteria</taxon>
        <taxon>Bacillati</taxon>
        <taxon>Actinomycetota</taxon>
        <taxon>Actinomycetes</taxon>
        <taxon>Micrococcales</taxon>
        <taxon>Microbacteriaceae</taxon>
        <taxon>Agrococcus</taxon>
    </lineage>
</organism>
<dbReference type="AlphaFoldDB" id="A0A1H1SWM0"/>
<proteinExistence type="predicted"/>
<dbReference type="Pfam" id="PF18367">
    <property type="entry name" value="Rv2175c_C"/>
    <property type="match status" value="1"/>
</dbReference>
<sequence length="105" mass="11706">MWLTVPDLVEMLDEPVGRIHRLIQEHRLPATRRNGPLQVPAACIRDGEPMSEVRGTLLVLLDLGFTEDEAIDWLLGDDDALGTTPIDALRQGRKAEVRRVAQTQG</sequence>
<evidence type="ECO:0000313" key="4">
    <source>
        <dbReference type="Proteomes" id="UP000199649"/>
    </source>
</evidence>
<dbReference type="Pfam" id="PF21531">
    <property type="entry name" value="Rv2175c_wHTH"/>
    <property type="match status" value="1"/>
</dbReference>
<accession>A0A1H1SWM0</accession>
<feature type="domain" description="DNA-binding protein Rv2175c wHTH" evidence="2">
    <location>
        <begin position="2"/>
        <end position="42"/>
    </location>
</feature>
<evidence type="ECO:0000313" key="3">
    <source>
        <dbReference type="EMBL" id="SDS52331.1"/>
    </source>
</evidence>